<sequence>MPGKYLNGPSSFGNYSRGADYGKGPQHLSNYQPSAVPYQPSPKLFYSSNGSPGQGPSQPAEMFSADHLVTWSVGSENGVLTHEDGMRQLTKMEQERGIFTMRCVVAVESSLVRIVDSQTGETMENFPVSGIKDPVAVTDKSGMFNNIALFTVIDDPRDKQSSSEMHIFQIIERPARELADTIADAIQFSNSQSRSSSKRNSKEPSPASYRKDRTDSNGNLQQLTVQDAINKFEHQDAVYGTKPLRPRDQTRANRKVMESELETEEDIRMGVGLLNRCFDDVERFVLRLKQCAKALHELSDRKKHSKNKRHGNGMLTMRSRAPSPAEFAECFQKIKLSFNLLARLRSYLHNPNATELVHFLFTPLSLLVEASNDPRFDIHDLVRKVVTPLLSKHAVDLLENCLTSKEYDFWMCLGEAWRTPRNQWAQGQIREFRPRFSDGFQPSETWLEMFLGNTLANLVAKQAQDRLSREPEEEPAQHYNGLSSARDENDLPANGSGARPTDLNLRSPISPVSTSFPSPPRPSELSLHVDRNANNNTRTPWDEYQKTYLYELQMRNAKIYEVVQERKGNNSKELSIRKGEIIEVLDDARNWWKCANINGDQGFVPYTLLRRYESAESSLLSPSNAYPSARSTQSAIASPPPQPPQPALVIPAPPPPPPLPPPTISEVNNGNWKLAKKPPSLASKASKRSDEFNSELRQRLSRINLLDSNIPNQNGGARRLSSSLTAQVFIDEHSSAEEVTDWLQKKGFQERTQRVLAGYTGKELFQLSNKAFTGEFGQQEGSRLVSQIKLMKTNSGYTQSGSSQLLKILERQKQRADDPQASQRSGGISDDSDDFPSASMVRPGSRLDAARHY</sequence>
<protein>
    <recommendedName>
        <fullName evidence="5">SH3 domain-containing protein</fullName>
    </recommendedName>
</protein>
<dbReference type="Pfam" id="PF00018">
    <property type="entry name" value="SH3_1"/>
    <property type="match status" value="1"/>
</dbReference>
<dbReference type="PANTHER" id="PTHR12287:SF23">
    <property type="entry name" value="AROUSER, ISOFORM A-RELATED"/>
    <property type="match status" value="1"/>
</dbReference>
<dbReference type="Pfam" id="PF18016">
    <property type="entry name" value="SAM_3"/>
    <property type="match status" value="1"/>
</dbReference>
<name>A0A7J7J7G0_BUGNE</name>
<feature type="region of interest" description="Disordered" evidence="4">
    <location>
        <begin position="619"/>
        <end position="692"/>
    </location>
</feature>
<evidence type="ECO:0000313" key="7">
    <source>
        <dbReference type="Proteomes" id="UP000593567"/>
    </source>
</evidence>
<dbReference type="Pfam" id="PF22975">
    <property type="entry name" value="EPS8_2nd"/>
    <property type="match status" value="1"/>
</dbReference>
<feature type="domain" description="SH3" evidence="5">
    <location>
        <begin position="555"/>
        <end position="614"/>
    </location>
</feature>
<dbReference type="GO" id="GO:0003779">
    <property type="term" value="F:actin binding"/>
    <property type="evidence" value="ECO:0007669"/>
    <property type="project" value="TreeGrafter"/>
</dbReference>
<dbReference type="Proteomes" id="UP000593567">
    <property type="component" value="Unassembled WGS sequence"/>
</dbReference>
<keyword evidence="7" id="KW-1185">Reference proteome</keyword>
<keyword evidence="2 3" id="KW-0728">SH3 domain</keyword>
<dbReference type="GO" id="GO:0007266">
    <property type="term" value="P:Rho protein signal transduction"/>
    <property type="evidence" value="ECO:0007669"/>
    <property type="project" value="TreeGrafter"/>
</dbReference>
<feature type="region of interest" description="Disordered" evidence="4">
    <location>
        <begin position="811"/>
        <end position="853"/>
    </location>
</feature>
<dbReference type="SUPFAM" id="SSF50729">
    <property type="entry name" value="PH domain-like"/>
    <property type="match status" value="1"/>
</dbReference>
<dbReference type="InterPro" id="IPR001452">
    <property type="entry name" value="SH3_domain"/>
</dbReference>
<dbReference type="Gene3D" id="1.10.150.50">
    <property type="entry name" value="Transcription Factor, Ets-1"/>
    <property type="match status" value="1"/>
</dbReference>
<dbReference type="SUPFAM" id="SSF47769">
    <property type="entry name" value="SAM/Pointed domain"/>
    <property type="match status" value="1"/>
</dbReference>
<feature type="region of interest" description="Disordered" evidence="4">
    <location>
        <begin position="1"/>
        <end position="34"/>
    </location>
</feature>
<accession>A0A7J7J7G0</accession>
<dbReference type="OrthoDB" id="4680325at2759"/>
<feature type="region of interest" description="Disordered" evidence="4">
    <location>
        <begin position="236"/>
        <end position="257"/>
    </location>
</feature>
<reference evidence="6" key="1">
    <citation type="submission" date="2020-06" db="EMBL/GenBank/DDBJ databases">
        <title>Draft genome of Bugula neritina, a colonial animal packing powerful symbionts and potential medicines.</title>
        <authorList>
            <person name="Rayko M."/>
        </authorList>
    </citation>
    <scope>NUCLEOTIDE SEQUENCE [LARGE SCALE GENOMIC DNA]</scope>
    <source>
        <strain evidence="6">Kwan_BN1</strain>
    </source>
</reference>
<dbReference type="InterPro" id="IPR055093">
    <property type="entry name" value="EPS8_2nd"/>
</dbReference>
<feature type="compositionally biased region" description="Basic and acidic residues" evidence="4">
    <location>
        <begin position="245"/>
        <end position="257"/>
    </location>
</feature>
<dbReference type="Gene3D" id="2.30.29.30">
    <property type="entry name" value="Pleckstrin-homology domain (PH domain)/Phosphotyrosine-binding domain (PTB)"/>
    <property type="match status" value="1"/>
</dbReference>
<dbReference type="PROSITE" id="PS50002">
    <property type="entry name" value="SH3"/>
    <property type="match status" value="1"/>
</dbReference>
<evidence type="ECO:0000256" key="3">
    <source>
        <dbReference type="PROSITE-ProRule" id="PRU00192"/>
    </source>
</evidence>
<proteinExistence type="inferred from homology"/>
<evidence type="ECO:0000256" key="4">
    <source>
        <dbReference type="SAM" id="MobiDB-lite"/>
    </source>
</evidence>
<dbReference type="Gene3D" id="2.30.30.40">
    <property type="entry name" value="SH3 Domains"/>
    <property type="match status" value="1"/>
</dbReference>
<organism evidence="6 7">
    <name type="scientific">Bugula neritina</name>
    <name type="common">Brown bryozoan</name>
    <name type="synonym">Sertularia neritina</name>
    <dbReference type="NCBI Taxonomy" id="10212"/>
    <lineage>
        <taxon>Eukaryota</taxon>
        <taxon>Metazoa</taxon>
        <taxon>Spiralia</taxon>
        <taxon>Lophotrochozoa</taxon>
        <taxon>Bryozoa</taxon>
        <taxon>Gymnolaemata</taxon>
        <taxon>Cheilostomatida</taxon>
        <taxon>Flustrina</taxon>
        <taxon>Buguloidea</taxon>
        <taxon>Bugulidae</taxon>
        <taxon>Bugula</taxon>
    </lineage>
</organism>
<dbReference type="InterPro" id="IPR013625">
    <property type="entry name" value="PTB"/>
</dbReference>
<gene>
    <name evidence="6" type="ORF">EB796_019532</name>
</gene>
<dbReference type="InterPro" id="IPR011993">
    <property type="entry name" value="PH-like_dom_sf"/>
</dbReference>
<dbReference type="InterPro" id="IPR041418">
    <property type="entry name" value="SAM_3"/>
</dbReference>
<feature type="compositionally biased region" description="Pro residues" evidence="4">
    <location>
        <begin position="638"/>
        <end position="663"/>
    </location>
</feature>
<dbReference type="SUPFAM" id="SSF50044">
    <property type="entry name" value="SH3-domain"/>
    <property type="match status" value="1"/>
</dbReference>
<dbReference type="InterPro" id="IPR039801">
    <property type="entry name" value="EPS8-like"/>
</dbReference>
<dbReference type="Pfam" id="PF08416">
    <property type="entry name" value="PTB"/>
    <property type="match status" value="1"/>
</dbReference>
<dbReference type="InterPro" id="IPR036028">
    <property type="entry name" value="SH3-like_dom_sf"/>
</dbReference>
<dbReference type="PANTHER" id="PTHR12287">
    <property type="entry name" value="EPIDERMAL GROWTH FACTOR RECEPTOR KINASE SUBSTRATE EPS8-RELATED PROTEIN"/>
    <property type="match status" value="1"/>
</dbReference>
<dbReference type="AlphaFoldDB" id="A0A7J7J7G0"/>
<feature type="compositionally biased region" description="Polar residues" evidence="4">
    <location>
        <begin position="619"/>
        <end position="633"/>
    </location>
</feature>
<comment type="similarity">
    <text evidence="1">Belongs to the EPS8 family.</text>
</comment>
<feature type="region of interest" description="Disordered" evidence="4">
    <location>
        <begin position="189"/>
        <end position="220"/>
    </location>
</feature>
<dbReference type="SMART" id="SM00326">
    <property type="entry name" value="SH3"/>
    <property type="match status" value="1"/>
</dbReference>
<evidence type="ECO:0000313" key="6">
    <source>
        <dbReference type="EMBL" id="KAF6022159.1"/>
    </source>
</evidence>
<evidence type="ECO:0000259" key="5">
    <source>
        <dbReference type="PROSITE" id="PS50002"/>
    </source>
</evidence>
<feature type="region of interest" description="Disordered" evidence="4">
    <location>
        <begin position="462"/>
        <end position="538"/>
    </location>
</feature>
<dbReference type="GO" id="GO:0005886">
    <property type="term" value="C:plasma membrane"/>
    <property type="evidence" value="ECO:0007669"/>
    <property type="project" value="TreeGrafter"/>
</dbReference>
<comment type="caution">
    <text evidence="6">The sequence shown here is derived from an EMBL/GenBank/DDBJ whole genome shotgun (WGS) entry which is preliminary data.</text>
</comment>
<dbReference type="InterPro" id="IPR013761">
    <property type="entry name" value="SAM/pointed_sf"/>
</dbReference>
<evidence type="ECO:0000256" key="2">
    <source>
        <dbReference type="ARBA" id="ARBA00022443"/>
    </source>
</evidence>
<dbReference type="EMBL" id="VXIV02002889">
    <property type="protein sequence ID" value="KAF6022159.1"/>
    <property type="molecule type" value="Genomic_DNA"/>
</dbReference>
<evidence type="ECO:0000256" key="1">
    <source>
        <dbReference type="ARBA" id="ARBA00006197"/>
    </source>
</evidence>
<dbReference type="GO" id="GO:0035023">
    <property type="term" value="P:regulation of Rho protein signal transduction"/>
    <property type="evidence" value="ECO:0007669"/>
    <property type="project" value="TreeGrafter"/>
</dbReference>